<feature type="domain" description="Restriction of telomere capping protein 4 C-terminal" evidence="9">
    <location>
        <begin position="611"/>
        <end position="733"/>
    </location>
</feature>
<feature type="region of interest" description="Disordered" evidence="8">
    <location>
        <begin position="902"/>
        <end position="1128"/>
    </location>
</feature>
<evidence type="ECO:0000256" key="4">
    <source>
        <dbReference type="ARBA" id="ARBA00009461"/>
    </source>
</evidence>
<dbReference type="InterPro" id="IPR028094">
    <property type="entry name" value="RTC4_C"/>
</dbReference>
<feature type="compositionally biased region" description="Low complexity" evidence="8">
    <location>
        <begin position="1023"/>
        <end position="1036"/>
    </location>
</feature>
<name>A0A9W8P2Q6_9AGAR</name>
<feature type="compositionally biased region" description="Basic residues" evidence="8">
    <location>
        <begin position="969"/>
        <end position="980"/>
    </location>
</feature>
<evidence type="ECO:0000256" key="5">
    <source>
        <dbReference type="ARBA" id="ARBA00015162"/>
    </source>
</evidence>
<dbReference type="AlphaFoldDB" id="A0A9W8P2Q6"/>
<feature type="compositionally biased region" description="Basic residues" evidence="8">
    <location>
        <begin position="838"/>
        <end position="850"/>
    </location>
</feature>
<evidence type="ECO:0000256" key="6">
    <source>
        <dbReference type="ARBA" id="ARBA00022490"/>
    </source>
</evidence>
<protein>
    <recommendedName>
        <fullName evidence="5">Restriction of telomere capping protein 4</fullName>
    </recommendedName>
</protein>
<feature type="region of interest" description="Disordered" evidence="8">
    <location>
        <begin position="47"/>
        <end position="455"/>
    </location>
</feature>
<feature type="region of interest" description="Disordered" evidence="8">
    <location>
        <begin position="731"/>
        <end position="771"/>
    </location>
</feature>
<feature type="compositionally biased region" description="Basic and acidic residues" evidence="8">
    <location>
        <begin position="1041"/>
        <end position="1067"/>
    </location>
</feature>
<keyword evidence="6" id="KW-0963">Cytoplasm</keyword>
<comment type="subcellular location">
    <subcellularLocation>
        <location evidence="3">Cytoplasm</location>
    </subcellularLocation>
    <subcellularLocation>
        <location evidence="2">Nucleus</location>
    </subcellularLocation>
</comment>
<reference evidence="10 11" key="1">
    <citation type="journal article" date="2023" name="Proc. Natl. Acad. Sci. U.S.A.">
        <title>A global phylogenomic analysis of the shiitake genus Lentinula.</title>
        <authorList>
            <person name="Sierra-Patev S."/>
            <person name="Min B."/>
            <person name="Naranjo-Ortiz M."/>
            <person name="Looney B."/>
            <person name="Konkel Z."/>
            <person name="Slot J.C."/>
            <person name="Sakamoto Y."/>
            <person name="Steenwyk J.L."/>
            <person name="Rokas A."/>
            <person name="Carro J."/>
            <person name="Camarero S."/>
            <person name="Ferreira P."/>
            <person name="Molpeceres G."/>
            <person name="Ruiz-Duenas F.J."/>
            <person name="Serrano A."/>
            <person name="Henrissat B."/>
            <person name="Drula E."/>
            <person name="Hughes K.W."/>
            <person name="Mata J.L."/>
            <person name="Ishikawa N.K."/>
            <person name="Vargas-Isla R."/>
            <person name="Ushijima S."/>
            <person name="Smith C.A."/>
            <person name="Donoghue J."/>
            <person name="Ahrendt S."/>
            <person name="Andreopoulos W."/>
            <person name="He G."/>
            <person name="LaButti K."/>
            <person name="Lipzen A."/>
            <person name="Ng V."/>
            <person name="Riley R."/>
            <person name="Sandor L."/>
            <person name="Barry K."/>
            <person name="Martinez A.T."/>
            <person name="Xiao Y."/>
            <person name="Gibbons J.G."/>
            <person name="Terashima K."/>
            <person name="Grigoriev I.V."/>
            <person name="Hibbett D."/>
        </authorList>
    </citation>
    <scope>NUCLEOTIDE SEQUENCE [LARGE SCALE GENOMIC DNA]</scope>
    <source>
        <strain evidence="10 11">TFB7810</strain>
    </source>
</reference>
<feature type="compositionally biased region" description="Polar residues" evidence="8">
    <location>
        <begin position="852"/>
        <end position="864"/>
    </location>
</feature>
<dbReference type="EMBL" id="JANVFU010000005">
    <property type="protein sequence ID" value="KAJ3745732.1"/>
    <property type="molecule type" value="Genomic_DNA"/>
</dbReference>
<feature type="compositionally biased region" description="Polar residues" evidence="8">
    <location>
        <begin position="934"/>
        <end position="948"/>
    </location>
</feature>
<proteinExistence type="inferred from homology"/>
<evidence type="ECO:0000313" key="11">
    <source>
        <dbReference type="Proteomes" id="UP001142393"/>
    </source>
</evidence>
<dbReference type="SMART" id="SM01312">
    <property type="entry name" value="RTC4"/>
    <property type="match status" value="1"/>
</dbReference>
<feature type="compositionally biased region" description="Polar residues" evidence="8">
    <location>
        <begin position="77"/>
        <end position="93"/>
    </location>
</feature>
<evidence type="ECO:0000256" key="1">
    <source>
        <dbReference type="ARBA" id="ARBA00002738"/>
    </source>
</evidence>
<keyword evidence="11" id="KW-1185">Reference proteome</keyword>
<evidence type="ECO:0000256" key="8">
    <source>
        <dbReference type="SAM" id="MobiDB-lite"/>
    </source>
</evidence>
<dbReference type="Pfam" id="PF14474">
    <property type="entry name" value="RTC4"/>
    <property type="match status" value="1"/>
</dbReference>
<feature type="compositionally biased region" description="Polar residues" evidence="8">
    <location>
        <begin position="902"/>
        <end position="923"/>
    </location>
</feature>
<accession>A0A9W8P2Q6</accession>
<gene>
    <name evidence="10" type="ORF">DFH05DRAFT_1489188</name>
</gene>
<dbReference type="GO" id="GO:0005737">
    <property type="term" value="C:cytoplasm"/>
    <property type="evidence" value="ECO:0007669"/>
    <property type="project" value="UniProtKB-SubCell"/>
</dbReference>
<feature type="region of interest" description="Disordered" evidence="8">
    <location>
        <begin position="810"/>
        <end position="874"/>
    </location>
</feature>
<feature type="region of interest" description="Disordered" evidence="8">
    <location>
        <begin position="460"/>
        <end position="479"/>
    </location>
</feature>
<feature type="compositionally biased region" description="Basic and acidic residues" evidence="8">
    <location>
        <begin position="268"/>
        <end position="278"/>
    </location>
</feature>
<feature type="compositionally biased region" description="Basic and acidic residues" evidence="8">
    <location>
        <begin position="157"/>
        <end position="180"/>
    </location>
</feature>
<keyword evidence="7" id="KW-0539">Nucleus</keyword>
<feature type="compositionally biased region" description="Low complexity" evidence="8">
    <location>
        <begin position="206"/>
        <end position="224"/>
    </location>
</feature>
<organism evidence="10 11">
    <name type="scientific">Lentinula detonsa</name>
    <dbReference type="NCBI Taxonomy" id="2804962"/>
    <lineage>
        <taxon>Eukaryota</taxon>
        <taxon>Fungi</taxon>
        <taxon>Dikarya</taxon>
        <taxon>Basidiomycota</taxon>
        <taxon>Agaricomycotina</taxon>
        <taxon>Agaricomycetes</taxon>
        <taxon>Agaricomycetidae</taxon>
        <taxon>Agaricales</taxon>
        <taxon>Marasmiineae</taxon>
        <taxon>Omphalotaceae</taxon>
        <taxon>Lentinula</taxon>
    </lineage>
</organism>
<evidence type="ECO:0000259" key="9">
    <source>
        <dbReference type="SMART" id="SM01312"/>
    </source>
</evidence>
<dbReference type="Proteomes" id="UP001142393">
    <property type="component" value="Unassembled WGS sequence"/>
</dbReference>
<evidence type="ECO:0000313" key="10">
    <source>
        <dbReference type="EMBL" id="KAJ3745732.1"/>
    </source>
</evidence>
<dbReference type="InterPro" id="IPR039024">
    <property type="entry name" value="RTC4"/>
</dbReference>
<feature type="compositionally biased region" description="Basic and acidic residues" evidence="8">
    <location>
        <begin position="760"/>
        <end position="771"/>
    </location>
</feature>
<feature type="compositionally biased region" description="Polar residues" evidence="8">
    <location>
        <begin position="235"/>
        <end position="244"/>
    </location>
</feature>
<dbReference type="PANTHER" id="PTHR41391">
    <property type="entry name" value="RESTRICTION OF TELOMERE CAPPING PROTEIN 4"/>
    <property type="match status" value="1"/>
</dbReference>
<evidence type="ECO:0000256" key="3">
    <source>
        <dbReference type="ARBA" id="ARBA00004496"/>
    </source>
</evidence>
<evidence type="ECO:0000256" key="7">
    <source>
        <dbReference type="ARBA" id="ARBA00023242"/>
    </source>
</evidence>
<sequence length="1128" mass="124930">MAQGCITCHILRFKPLACSSVIYDLFLVTNLLRLFLIAPMESIMGGMSQRGTTFGSDPTLRRSRHPRGPAGQLVQDLGSSGFASNRSESSNKLSAGIRRYEGRVERGSSSSQRKKIVEISDEDSESDELDFLSRASSDNESDKGPLKPITTFQPSSHDPEHQQTKSDVLRRLKFNKKFENDNAIPSKSRMPSSNILEPKSPNLSGKSRLLSSTKHSSQSSSQSRETFRSSHKASSKPSMENVNTRRVRRVIGGDKSSEEGGDGTDFVRGTEGKQKESEIIMSSEPFPSKNERPRPKPLPAKPSSSKSAVSALLKPPAGKLRPAPPAEFPVLASPADTPKNSLNYLLSKPRSFPIPASPDTPKNYPNVLPAAFPLSPNASQQKKLTSKRHRLNNSVGDEDDDNDKRQSQLSAKIEKGTTVPAAAPFPLDCSQSTSRTGKHAGKRASIASSQYDVSPLKKQRLDDHVVSSSQSLHDSDDSDHDGYFYNPLVDANTLCPYCDESLPSSPTPHLKHLLAATAKKSVRAPRPTNPMGRKAAVSVFINVCQRHRFESKILPEAEAKGWPKSIEWNLIHDRVMRMRNHLEALMENSFFGDTKGDSDDSDVCEGVSQRMRARDKCFFWKEVMKEVKEKGTRAAANVKSQFANFQNAQPGYYGELGSILIHQSLCELFPPETTHPDLVSPLSPKEFINRVLLPEVALRLIMEDKLLSGSSGARKSLEILRDSTTYGVAMFPEDTGERGKMTSAKVEKGKSKGKGKGKERHWSEDLDNEKTIEMNVADKMVREKARRRRLELEREDEDEQEELIQLEQAAKHSRRKVKGKQKEKESELLAQASSSQKPKPRPRPKPKAIHKNASSSLVTTNLESGSEDVPAFSDDDFYINESDVDNALADWAVDDLTTDAFISTKDNGLSTPSSISGLSTASKQRMAERPPPSSSLKPDSARSTSTLNDDAMDVTCSSAEDADSIIQTRKPRKPTTRKAGKMPTRNRSSSIEMFSPYAKPVTIPPRPPLSSFDMDDTPKASRPQPSLFSSPVSSTSFAGHNSDRNIEKSERKTTYEDTDPELDHWDNDPGSAPLAYIRSRSKPTDPSLDTKRKKNRENRSKNNTQSNVKRTDSMRSDSRWLLSDGSNY</sequence>
<comment type="similarity">
    <text evidence="4">Belongs to the RTC4 family.</text>
</comment>
<comment type="caution">
    <text evidence="10">The sequence shown here is derived from an EMBL/GenBank/DDBJ whole genome shotgun (WGS) entry which is preliminary data.</text>
</comment>
<feature type="compositionally biased region" description="Basic and acidic residues" evidence="8">
    <location>
        <begin position="735"/>
        <end position="750"/>
    </location>
</feature>
<comment type="function">
    <text evidence="1">May be involved in a process influencing telomere capping.</text>
</comment>
<feature type="compositionally biased region" description="Low complexity" evidence="8">
    <location>
        <begin position="301"/>
        <end position="315"/>
    </location>
</feature>
<dbReference type="PANTHER" id="PTHR41391:SF1">
    <property type="entry name" value="RESTRICTION OF TELOMERE CAPPING PROTEIN 4"/>
    <property type="match status" value="1"/>
</dbReference>
<dbReference type="GO" id="GO:0005634">
    <property type="term" value="C:nucleus"/>
    <property type="evidence" value="ECO:0007669"/>
    <property type="project" value="UniProtKB-SubCell"/>
</dbReference>
<feature type="compositionally biased region" description="Basic and acidic residues" evidence="8">
    <location>
        <begin position="1109"/>
        <end position="1118"/>
    </location>
</feature>
<feature type="compositionally biased region" description="Polar residues" evidence="8">
    <location>
        <begin position="183"/>
        <end position="205"/>
    </location>
</feature>
<evidence type="ECO:0000256" key="2">
    <source>
        <dbReference type="ARBA" id="ARBA00004123"/>
    </source>
</evidence>
<feature type="compositionally biased region" description="Acidic residues" evidence="8">
    <location>
        <begin position="119"/>
        <end position="130"/>
    </location>
</feature>